<feature type="domain" description="Glycosyl transferase family 1" evidence="1">
    <location>
        <begin position="326"/>
        <end position="498"/>
    </location>
</feature>
<dbReference type="SUPFAM" id="SSF53756">
    <property type="entry name" value="UDP-Glycosyltransferase/glycogen phosphorylase"/>
    <property type="match status" value="1"/>
</dbReference>
<dbReference type="PANTHER" id="PTHR45919">
    <property type="entry name" value="GDP-MAN:MAN(3)GLCNAC(2)-PP-DOL ALPHA-1,2-MANNOSYLTRANSFERASE"/>
    <property type="match status" value="1"/>
</dbReference>
<keyword evidence="2" id="KW-0808">Transferase</keyword>
<dbReference type="Proteomes" id="UP000006898">
    <property type="component" value="Chromosome"/>
</dbReference>
<dbReference type="Gene3D" id="3.40.50.2000">
    <property type="entry name" value="Glycogen Phosphorylase B"/>
    <property type="match status" value="1"/>
</dbReference>
<dbReference type="STRING" id="671143.DAMO_0293"/>
<dbReference type="KEGG" id="mox:DAMO_0293"/>
<dbReference type="InterPro" id="IPR038013">
    <property type="entry name" value="ALG11"/>
</dbReference>
<organism evidence="2 3">
    <name type="scientific">Methylomirabilis oxygeniifera</name>
    <dbReference type="NCBI Taxonomy" id="671143"/>
    <lineage>
        <taxon>Bacteria</taxon>
        <taxon>Candidatus Methylomirabilota</taxon>
        <taxon>Candidatus Methylomirabilia</taxon>
        <taxon>Candidatus Methylomirabilales</taxon>
        <taxon>Candidatus Methylomirabilaceae</taxon>
        <taxon>Candidatus Methylomirabilis</taxon>
    </lineage>
</organism>
<evidence type="ECO:0000313" key="3">
    <source>
        <dbReference type="Proteomes" id="UP000006898"/>
    </source>
</evidence>
<dbReference type="GO" id="GO:0006487">
    <property type="term" value="P:protein N-linked glycosylation"/>
    <property type="evidence" value="ECO:0007669"/>
    <property type="project" value="TreeGrafter"/>
</dbReference>
<dbReference type="AlphaFoldDB" id="D5MJ20"/>
<reference evidence="2 3" key="1">
    <citation type="journal article" date="2010" name="Nature">
        <title>Nitrite-driven anaerobic methane oxidation by oxygenic bacteria.</title>
        <authorList>
            <person name="Ettwig K.F."/>
            <person name="Butler M.K."/>
            <person name="Le Paslier D."/>
            <person name="Pelletier E."/>
            <person name="Mangenot S."/>
            <person name="Kuypers M.M.M."/>
            <person name="Schreiber F."/>
            <person name="Dutilh B.E."/>
            <person name="Zedelius J."/>
            <person name="de Beer D."/>
            <person name="Gloerich J."/>
            <person name="Wessels H.J.C.T."/>
            <person name="van Allen T."/>
            <person name="Luesken F."/>
            <person name="Wu M."/>
            <person name="van de Pas-Schoonen K.T."/>
            <person name="Op den Camp H.J.M."/>
            <person name="Janssen-Megens E.M."/>
            <person name="Francoijs K-J."/>
            <person name="Stunnenberg H."/>
            <person name="Weissenbach J."/>
            <person name="Jetten M.S.M."/>
            <person name="Strous M."/>
        </authorList>
    </citation>
    <scope>NUCLEOTIDE SEQUENCE [LARGE SCALE GENOMIC DNA]</scope>
</reference>
<proteinExistence type="predicted"/>
<dbReference type="GO" id="GO:0004377">
    <property type="term" value="F:GDP-Man:Man(3)GlcNAc(2)-PP-Dol alpha-1,2-mannosyltransferase activity"/>
    <property type="evidence" value="ECO:0007669"/>
    <property type="project" value="InterPro"/>
</dbReference>
<dbReference type="eggNOG" id="COG0438">
    <property type="taxonomic scope" value="Bacteria"/>
</dbReference>
<dbReference type="GO" id="GO:0016020">
    <property type="term" value="C:membrane"/>
    <property type="evidence" value="ECO:0007669"/>
    <property type="project" value="TreeGrafter"/>
</dbReference>
<evidence type="ECO:0000259" key="1">
    <source>
        <dbReference type="Pfam" id="PF00534"/>
    </source>
</evidence>
<gene>
    <name evidence="2" type="ORF">DAMO_0293</name>
</gene>
<dbReference type="Pfam" id="PF00534">
    <property type="entry name" value="Glycos_transf_1"/>
    <property type="match status" value="1"/>
</dbReference>
<dbReference type="EMBL" id="FP565575">
    <property type="protein sequence ID" value="CBE67385.1"/>
    <property type="molecule type" value="Genomic_DNA"/>
</dbReference>
<accession>D5MJ20</accession>
<dbReference type="CAZy" id="GT4">
    <property type="family name" value="Glycosyltransferase Family 4"/>
</dbReference>
<dbReference type="PANTHER" id="PTHR45919:SF1">
    <property type="entry name" value="GDP-MAN:MAN(3)GLCNAC(2)-PP-DOL ALPHA-1,2-MANNOSYLTRANSFERASE"/>
    <property type="match status" value="1"/>
</dbReference>
<dbReference type="InterPro" id="IPR001296">
    <property type="entry name" value="Glyco_trans_1"/>
</dbReference>
<dbReference type="HOGENOM" id="CLU_041019_0_0_0"/>
<evidence type="ECO:0000313" key="2">
    <source>
        <dbReference type="EMBL" id="CBE67385.1"/>
    </source>
</evidence>
<protein>
    <submittedName>
        <fullName evidence="2">Putative Glycosyl transferase</fullName>
    </submittedName>
</protein>
<sequence>MRIGIYNHWLSTLGGGEKVTAAMAEALSHHYQVDLIGPERVPRSQIEDRINVDLGKVDVKVINIMERTPSFTKEYDLFINATHGAILPTMCKRNILYVYFPIRLVGGSLLKRTLKAFLFRRFRYGHPLEGLYPADRAQGTVLWWTGPYANLRVPLPKSSHPLALELTIRGYRTAHASPARIRLRICGEEVSEALPALSPHDFSRIRIPIPRHGTQQECIEAEIFADTFCPATEGSSTDVRELGVMLGWARSTNGFEPLHWLLSKLIPDVDMRLQNQVELLSGQLHLERYQTICAVSRYTQRWIERYWRRESDLLYPPVDGASGETRAKRNVILSVGRFFDGHHNKKHFEMVKAFQEMCDAGLRGWELILVGGTHGEEIHQTYLERLKQACVGYPISILTDIPFVTIKELYATSALYWHATGYDEDESRVPERLEHFGMATVEAMAAGCVPVVIGKAGQIEIIEDGRSGFLWNTLDDLKRHSLTLIRDERLRRRLAEGAVTRSRDFSRDVFVANVLKTVERTLSKPA</sequence>
<name>D5MJ20_METO1</name>